<dbReference type="AlphaFoldDB" id="A0A495DF17"/>
<comment type="cofactor">
    <cofactor evidence="6">
        <name>Mg(2+)</name>
        <dbReference type="ChEBI" id="CHEBI:18420"/>
    </cofactor>
    <cofactor evidence="6">
        <name>Mn(2+)</name>
        <dbReference type="ChEBI" id="CHEBI:29035"/>
    </cofactor>
    <text evidence="6">Probably binds two magnesium or manganese ions per subunit.</text>
</comment>
<evidence type="ECO:0000313" key="9">
    <source>
        <dbReference type="EMBL" id="RKR00126.1"/>
    </source>
</evidence>
<feature type="binding site" evidence="6">
    <location>
        <position position="9"/>
    </location>
    <ligand>
        <name>Mg(2+)</name>
        <dbReference type="ChEBI" id="CHEBI:18420"/>
        <label>1</label>
    </ligand>
</feature>
<feature type="domain" description="Endonuclease/exonuclease/phosphatase" evidence="8">
    <location>
        <begin position="6"/>
        <end position="253"/>
    </location>
</feature>
<dbReference type="Proteomes" id="UP000273675">
    <property type="component" value="Unassembled WGS sequence"/>
</dbReference>
<dbReference type="Gene3D" id="3.60.10.10">
    <property type="entry name" value="Endonuclease/exonuclease/phosphatase"/>
    <property type="match status" value="1"/>
</dbReference>
<dbReference type="OrthoDB" id="9803914at2"/>
<proteinExistence type="inferred from homology"/>
<evidence type="ECO:0000256" key="2">
    <source>
        <dbReference type="ARBA" id="ARBA00022723"/>
    </source>
</evidence>
<dbReference type="CDD" id="cd09086">
    <property type="entry name" value="ExoIII-like_AP-endo"/>
    <property type="match status" value="1"/>
</dbReference>
<dbReference type="GO" id="GO:0046872">
    <property type="term" value="F:metal ion binding"/>
    <property type="evidence" value="ECO:0007669"/>
    <property type="project" value="UniProtKB-KW"/>
</dbReference>
<dbReference type="EMBL" id="RBIM01000003">
    <property type="protein sequence ID" value="RKR00126.1"/>
    <property type="molecule type" value="Genomic_DNA"/>
</dbReference>
<dbReference type="PROSITE" id="PS51435">
    <property type="entry name" value="AP_NUCLEASE_F1_4"/>
    <property type="match status" value="1"/>
</dbReference>
<dbReference type="NCBIfam" id="TIGR00195">
    <property type="entry name" value="exoDNase_III"/>
    <property type="match status" value="1"/>
</dbReference>
<feature type="binding site" evidence="6">
    <location>
        <position position="36"/>
    </location>
    <ligand>
        <name>Mg(2+)</name>
        <dbReference type="ChEBI" id="CHEBI:18420"/>
        <label>1</label>
    </ligand>
</feature>
<comment type="similarity">
    <text evidence="1">Belongs to the DNA repair enzymes AP/ExoA family.</text>
</comment>
<evidence type="ECO:0000256" key="1">
    <source>
        <dbReference type="ARBA" id="ARBA00007092"/>
    </source>
</evidence>
<feature type="binding site" evidence="6">
    <location>
        <position position="252"/>
    </location>
    <ligand>
        <name>Mg(2+)</name>
        <dbReference type="ChEBI" id="CHEBI:18420"/>
        <label>1</label>
    </ligand>
</feature>
<dbReference type="NCBIfam" id="TIGR00633">
    <property type="entry name" value="xth"/>
    <property type="match status" value="1"/>
</dbReference>
<reference evidence="9 10" key="1">
    <citation type="submission" date="2018-10" db="EMBL/GenBank/DDBJ databases">
        <title>Genomic Encyclopedia of Type Strains, Phase IV (KMG-IV): sequencing the most valuable type-strain genomes for metagenomic binning, comparative biology and taxonomic classification.</title>
        <authorList>
            <person name="Goeker M."/>
        </authorList>
    </citation>
    <scope>NUCLEOTIDE SEQUENCE [LARGE SCALE GENOMIC DNA]</scope>
    <source>
        <strain evidence="9 10">DSM 4734</strain>
    </source>
</reference>
<evidence type="ECO:0000256" key="6">
    <source>
        <dbReference type="PIRSR" id="PIRSR604808-2"/>
    </source>
</evidence>
<evidence type="ECO:0000256" key="5">
    <source>
        <dbReference type="PIRSR" id="PIRSR604808-1"/>
    </source>
</evidence>
<feature type="site" description="Interaction with DNA substrate" evidence="7">
    <location>
        <position position="253"/>
    </location>
</feature>
<dbReference type="RefSeq" id="WP_121210513.1">
    <property type="nucleotide sequence ID" value="NZ_RBIM01000003.1"/>
</dbReference>
<feature type="binding site" evidence="6">
    <location>
        <position position="253"/>
    </location>
    <ligand>
        <name>Mg(2+)</name>
        <dbReference type="ChEBI" id="CHEBI:18420"/>
        <label>1</label>
    </ligand>
</feature>
<keyword evidence="2 6" id="KW-0479">Metal-binding</keyword>
<feature type="active site" description="Proton acceptor" evidence="5">
    <location>
        <position position="253"/>
    </location>
</feature>
<sequence>MTLTIASWNVNSVKARLPNVLDWLSEAKPDIACLQEIKTVDEGFPRLEIEDLGYNIETHGQKSYNGVAILSKHPIEEVRCGLPGDESDEQARYIEAVISAESGPVRVASIYLPNGNPAPGPKYDYKLAWMERLRLHAKDLLAFEEPLILAGDYNCIPRDSDCWDIAEWERDALALPQTRAAFRALKWLGLTEAFEQLDGRGHQYTFYDYQAGRWNKGHGIRIDHLLCSPQAADRLEGIEIHTKTRGKEKASDHIPIVGSFSL</sequence>
<evidence type="ECO:0000256" key="7">
    <source>
        <dbReference type="PIRSR" id="PIRSR604808-3"/>
    </source>
</evidence>
<dbReference type="Pfam" id="PF03372">
    <property type="entry name" value="Exo_endo_phos"/>
    <property type="match status" value="1"/>
</dbReference>
<feature type="site" description="Important for catalytic activity" evidence="7">
    <location>
        <position position="223"/>
    </location>
</feature>
<name>A0A495DF17_9PROT</name>
<feature type="site" description="Transition state stabilizer" evidence="7">
    <location>
        <position position="154"/>
    </location>
</feature>
<evidence type="ECO:0000256" key="3">
    <source>
        <dbReference type="ARBA" id="ARBA00022801"/>
    </source>
</evidence>
<dbReference type="GO" id="GO:0008311">
    <property type="term" value="F:double-stranded DNA 3'-5' DNA exonuclease activity"/>
    <property type="evidence" value="ECO:0007669"/>
    <property type="project" value="InterPro"/>
</dbReference>
<feature type="binding site" evidence="6">
    <location>
        <position position="154"/>
    </location>
    <ligand>
        <name>Mg(2+)</name>
        <dbReference type="ChEBI" id="CHEBI:18420"/>
        <label>1</label>
    </ligand>
</feature>
<dbReference type="InterPro" id="IPR036691">
    <property type="entry name" value="Endo/exonu/phosph_ase_sf"/>
</dbReference>
<dbReference type="SUPFAM" id="SSF56219">
    <property type="entry name" value="DNase I-like"/>
    <property type="match status" value="1"/>
</dbReference>
<keyword evidence="3" id="KW-0378">Hydrolase</keyword>
<feature type="binding site" evidence="6">
    <location>
        <position position="152"/>
    </location>
    <ligand>
        <name>Mg(2+)</name>
        <dbReference type="ChEBI" id="CHEBI:18420"/>
        <label>1</label>
    </ligand>
</feature>
<gene>
    <name evidence="9" type="ORF">C7435_1326</name>
</gene>
<organism evidence="9 10">
    <name type="scientific">Maricaulis maris</name>
    <dbReference type="NCBI Taxonomy" id="74318"/>
    <lineage>
        <taxon>Bacteria</taxon>
        <taxon>Pseudomonadati</taxon>
        <taxon>Pseudomonadota</taxon>
        <taxon>Alphaproteobacteria</taxon>
        <taxon>Maricaulales</taxon>
        <taxon>Maricaulaceae</taxon>
        <taxon>Maricaulis</taxon>
    </lineage>
</organism>
<dbReference type="PANTHER" id="PTHR43250:SF2">
    <property type="entry name" value="EXODEOXYRIBONUCLEASE III"/>
    <property type="match status" value="1"/>
</dbReference>
<dbReference type="InterPro" id="IPR004808">
    <property type="entry name" value="AP_endonuc_1"/>
</dbReference>
<comment type="caution">
    <text evidence="9">The sequence shown here is derived from an EMBL/GenBank/DDBJ whole genome shotgun (WGS) entry which is preliminary data.</text>
</comment>
<keyword evidence="6" id="KW-0464">Manganese</keyword>
<dbReference type="InterPro" id="IPR005135">
    <property type="entry name" value="Endo/exonuclease/phosphatase"/>
</dbReference>
<feature type="active site" evidence="5">
    <location>
        <position position="111"/>
    </location>
</feature>
<evidence type="ECO:0000313" key="10">
    <source>
        <dbReference type="Proteomes" id="UP000273675"/>
    </source>
</evidence>
<dbReference type="GO" id="GO:0006281">
    <property type="term" value="P:DNA repair"/>
    <property type="evidence" value="ECO:0007669"/>
    <property type="project" value="InterPro"/>
</dbReference>
<dbReference type="InterPro" id="IPR037493">
    <property type="entry name" value="ExoIII-like"/>
</dbReference>
<dbReference type="PANTHER" id="PTHR43250">
    <property type="entry name" value="EXODEOXYRIBONUCLEASE III"/>
    <property type="match status" value="1"/>
</dbReference>
<protein>
    <submittedName>
        <fullName evidence="9">Exodeoxyribonuclease-3</fullName>
    </submittedName>
</protein>
<evidence type="ECO:0000259" key="8">
    <source>
        <dbReference type="Pfam" id="PF03372"/>
    </source>
</evidence>
<feature type="active site" description="Proton donor/acceptor" evidence="5">
    <location>
        <position position="152"/>
    </location>
</feature>
<accession>A0A495DF17</accession>
<keyword evidence="4 6" id="KW-0460">Magnesium</keyword>
<evidence type="ECO:0000256" key="4">
    <source>
        <dbReference type="ARBA" id="ARBA00022842"/>
    </source>
</evidence>